<keyword evidence="9" id="KW-1185">Reference proteome</keyword>
<name>A0A4Q1BV79_TREME</name>
<comment type="pathway">
    <text evidence="7">Polyol metabolism; myo-inositol biosynthesis; myo-inositol from D-glucose 6-phosphate: step 2/2.</text>
</comment>
<evidence type="ECO:0000256" key="5">
    <source>
        <dbReference type="ARBA" id="ARBA00022842"/>
    </source>
</evidence>
<dbReference type="EC" id="3.1.3.25" evidence="7"/>
<dbReference type="OrthoDB" id="10254945at2759"/>
<comment type="similarity">
    <text evidence="3 7">Belongs to the inositol monophosphatase superfamily.</text>
</comment>
<feature type="binding site" evidence="6">
    <location>
        <position position="75"/>
    </location>
    <ligand>
        <name>Mg(2+)</name>
        <dbReference type="ChEBI" id="CHEBI:18420"/>
        <label>1</label>
        <note>catalytic</note>
    </ligand>
</feature>
<feature type="binding site" evidence="6">
    <location>
        <position position="92"/>
    </location>
    <ligand>
        <name>Mg(2+)</name>
        <dbReference type="ChEBI" id="CHEBI:18420"/>
        <label>1</label>
        <note>catalytic</note>
    </ligand>
</feature>
<dbReference type="GO" id="GO:0006021">
    <property type="term" value="P:inositol biosynthetic process"/>
    <property type="evidence" value="ECO:0007669"/>
    <property type="project" value="UniProtKB-UniPathway"/>
</dbReference>
<dbReference type="GO" id="GO:0008934">
    <property type="term" value="F:inositol monophosphate 1-phosphatase activity"/>
    <property type="evidence" value="ECO:0007669"/>
    <property type="project" value="InterPro"/>
</dbReference>
<proteinExistence type="inferred from homology"/>
<dbReference type="UniPathway" id="UPA00823">
    <property type="reaction ID" value="UER00788"/>
</dbReference>
<evidence type="ECO:0000256" key="6">
    <source>
        <dbReference type="PIRSR" id="PIRSR600760-2"/>
    </source>
</evidence>
<sequence>MAELDLDSILEFTIQLAREAGAMIKNGQERRFASGASEDQKLNSVDLVTEVDKDVEKFITEKIMAAYPDHKFIGEETYHGQELTDDPTWIADLRSPIDGTTNFVHGFPMVCTSIGLAVKGMPVVGVVYNPFLEQLFSAAKGRGACLNQGTTLPCTGDRPLASLGEALIIADFGSRRSNPQYKSKMDTMYIVGATPEIGGKMAHSVRILGSAALSICYVAAGMSDTYWEIGCWPWDVCAGICILHEAGGAAFGTKSRPLDGTVDKEMLMGRKYFVIRHISPTETETTFEAQQRLAKEFLDCTDDFDP</sequence>
<dbReference type="SUPFAM" id="SSF56655">
    <property type="entry name" value="Carbohydrate phosphatase"/>
    <property type="match status" value="1"/>
</dbReference>
<dbReference type="VEuPathDB" id="FungiDB:TREMEDRAFT_56815"/>
<dbReference type="EMBL" id="SDIL01000004">
    <property type="protein sequence ID" value="RXK41960.1"/>
    <property type="molecule type" value="Genomic_DNA"/>
</dbReference>
<gene>
    <name evidence="8" type="ORF">M231_00681</name>
</gene>
<dbReference type="Gene3D" id="3.30.540.10">
    <property type="entry name" value="Fructose-1,6-Bisphosphatase, subunit A, domain 1"/>
    <property type="match status" value="1"/>
</dbReference>
<dbReference type="InterPro" id="IPR033942">
    <property type="entry name" value="IMPase"/>
</dbReference>
<comment type="catalytic activity">
    <reaction evidence="1 7">
        <text>a myo-inositol phosphate + H2O = myo-inositol + phosphate</text>
        <dbReference type="Rhea" id="RHEA:24056"/>
        <dbReference type="ChEBI" id="CHEBI:15377"/>
        <dbReference type="ChEBI" id="CHEBI:17268"/>
        <dbReference type="ChEBI" id="CHEBI:43474"/>
        <dbReference type="ChEBI" id="CHEBI:84139"/>
        <dbReference type="EC" id="3.1.3.25"/>
    </reaction>
</comment>
<feature type="binding site" evidence="6">
    <location>
        <position position="235"/>
    </location>
    <ligand>
        <name>Mg(2+)</name>
        <dbReference type="ChEBI" id="CHEBI:18420"/>
        <label>1</label>
        <note>catalytic</note>
    </ligand>
</feature>
<dbReference type="Gene3D" id="3.40.190.80">
    <property type="match status" value="1"/>
</dbReference>
<evidence type="ECO:0000256" key="2">
    <source>
        <dbReference type="ARBA" id="ARBA00001946"/>
    </source>
</evidence>
<dbReference type="PANTHER" id="PTHR20854">
    <property type="entry name" value="INOSITOL MONOPHOSPHATASE"/>
    <property type="match status" value="1"/>
</dbReference>
<dbReference type="AlphaFoldDB" id="A0A4Q1BV79"/>
<dbReference type="InterPro" id="IPR020550">
    <property type="entry name" value="Inositol_monophosphatase_CS"/>
</dbReference>
<dbReference type="InterPro" id="IPR000760">
    <property type="entry name" value="Inositol_monophosphatase-like"/>
</dbReference>
<comment type="cofactor">
    <cofactor evidence="2 6 7">
        <name>Mg(2+)</name>
        <dbReference type="ChEBI" id="CHEBI:18420"/>
    </cofactor>
</comment>
<evidence type="ECO:0000256" key="1">
    <source>
        <dbReference type="ARBA" id="ARBA00001033"/>
    </source>
</evidence>
<dbReference type="GO" id="GO:0046872">
    <property type="term" value="F:metal ion binding"/>
    <property type="evidence" value="ECO:0007669"/>
    <property type="project" value="UniProtKB-KW"/>
</dbReference>
<dbReference type="PANTHER" id="PTHR20854:SF4">
    <property type="entry name" value="INOSITOL-1-MONOPHOSPHATASE-RELATED"/>
    <property type="match status" value="1"/>
</dbReference>
<comment type="caution">
    <text evidence="8">The sequence shown here is derived from an EMBL/GenBank/DDBJ whole genome shotgun (WGS) entry which is preliminary data.</text>
</comment>
<evidence type="ECO:0000256" key="7">
    <source>
        <dbReference type="RuleBase" id="RU364068"/>
    </source>
</evidence>
<reference evidence="8 9" key="1">
    <citation type="submission" date="2016-06" db="EMBL/GenBank/DDBJ databases">
        <title>Evolution of pathogenesis and genome organization in the Tremellales.</title>
        <authorList>
            <person name="Cuomo C."/>
            <person name="Litvintseva A."/>
            <person name="Heitman J."/>
            <person name="Chen Y."/>
            <person name="Sun S."/>
            <person name="Springer D."/>
            <person name="Dromer F."/>
            <person name="Young S."/>
            <person name="Zeng Q."/>
            <person name="Chapman S."/>
            <person name="Gujja S."/>
            <person name="Saif S."/>
            <person name="Birren B."/>
        </authorList>
    </citation>
    <scope>NUCLEOTIDE SEQUENCE [LARGE SCALE GENOMIC DNA]</scope>
    <source>
        <strain evidence="8 9">ATCC 28783</strain>
    </source>
</reference>
<dbReference type="GO" id="GO:0046854">
    <property type="term" value="P:phosphatidylinositol phosphate biosynthetic process"/>
    <property type="evidence" value="ECO:0007669"/>
    <property type="project" value="InterPro"/>
</dbReference>
<dbReference type="STRING" id="5217.A0A4Q1BV79"/>
<dbReference type="InParanoid" id="A0A4Q1BV79"/>
<evidence type="ECO:0000256" key="3">
    <source>
        <dbReference type="ARBA" id="ARBA00009759"/>
    </source>
</evidence>
<dbReference type="CDD" id="cd01639">
    <property type="entry name" value="IMPase"/>
    <property type="match status" value="1"/>
</dbReference>
<organism evidence="8 9">
    <name type="scientific">Tremella mesenterica</name>
    <name type="common">Jelly fungus</name>
    <dbReference type="NCBI Taxonomy" id="5217"/>
    <lineage>
        <taxon>Eukaryota</taxon>
        <taxon>Fungi</taxon>
        <taxon>Dikarya</taxon>
        <taxon>Basidiomycota</taxon>
        <taxon>Agaricomycotina</taxon>
        <taxon>Tremellomycetes</taxon>
        <taxon>Tremellales</taxon>
        <taxon>Tremellaceae</taxon>
        <taxon>Tremella</taxon>
    </lineage>
</organism>
<dbReference type="PRINTS" id="PR00377">
    <property type="entry name" value="IMPHPHTASES"/>
</dbReference>
<keyword evidence="4 6" id="KW-0479">Metal-binding</keyword>
<evidence type="ECO:0000313" key="9">
    <source>
        <dbReference type="Proteomes" id="UP000289152"/>
    </source>
</evidence>
<evidence type="ECO:0000313" key="8">
    <source>
        <dbReference type="EMBL" id="RXK41960.1"/>
    </source>
</evidence>
<feature type="binding site" evidence="6">
    <location>
        <position position="98"/>
    </location>
    <ligand>
        <name>Mg(2+)</name>
        <dbReference type="ChEBI" id="CHEBI:18420"/>
        <label>1</label>
        <note>catalytic</note>
    </ligand>
</feature>
<dbReference type="Proteomes" id="UP000289152">
    <property type="component" value="Unassembled WGS sequence"/>
</dbReference>
<keyword evidence="5 6" id="KW-0460">Magnesium</keyword>
<dbReference type="PROSITE" id="PS00630">
    <property type="entry name" value="IMP_2"/>
    <property type="match status" value="1"/>
</dbReference>
<accession>A0A4Q1BV79</accession>
<dbReference type="GO" id="GO:0007165">
    <property type="term" value="P:signal transduction"/>
    <property type="evidence" value="ECO:0007669"/>
    <property type="project" value="TreeGrafter"/>
</dbReference>
<dbReference type="Pfam" id="PF00459">
    <property type="entry name" value="Inositol_P"/>
    <property type="match status" value="1"/>
</dbReference>
<protein>
    <recommendedName>
        <fullName evidence="7">Inositol-1-monophosphatase</fullName>
        <ecNumber evidence="7">3.1.3.25</ecNumber>
    </recommendedName>
</protein>
<feature type="binding site" evidence="6">
    <location>
        <position position="97"/>
    </location>
    <ligand>
        <name>Mg(2+)</name>
        <dbReference type="ChEBI" id="CHEBI:18420"/>
        <label>1</label>
        <note>catalytic</note>
    </ligand>
</feature>
<keyword evidence="7" id="KW-0378">Hydrolase</keyword>
<evidence type="ECO:0000256" key="4">
    <source>
        <dbReference type="ARBA" id="ARBA00022723"/>
    </source>
</evidence>
<dbReference type="FunFam" id="3.30.540.10:FF:000004">
    <property type="entry name" value="Inositol-1-monophosphatase"/>
    <property type="match status" value="1"/>
</dbReference>